<accession>A0A5N5WKE5</accession>
<proteinExistence type="inferred from homology"/>
<dbReference type="InterPro" id="IPR013328">
    <property type="entry name" value="6PGD_dom2"/>
</dbReference>
<sequence length="788" mass="86262">MTQSTILFLNYSELGQATVGLAVAHEFLLRSSYDVHIGSFAPLESAVAQLNARAASQASVMNTATFHLITGPSMKEACHRTKTFPESFRAHKIGFRAALKIYKHVVPGLAVPWDSPEYMAIYQDCVNIIQKTRPAVVVLDPIFLQAIDACCMLQQRYVMLSANTFKELVLQPKLGNIWKYPMVCSGFPYPLPWYLILPNAYLAIRMLYDMSHSPRAKELEKYRNCHGIPGPVPGLTTSPSKRDKATTLLPTRRETEIPCFFPDNFILCGPILRPCAPIAEEDPELGSWLARRSTVLVNLGTHLRYTNEELEEFMKGFRMLLDKRPDIQILWKIMLKSGGIAEGRNLPDSLRVAIAEGRVRVETWLAVEPICILSSGHVQCVVHHGGSNSYQEAIWAAVPQVILPVWYDTYDFACRAEYLGIGVWGSRKAAPAVNGPELGQALVQVLASDQSMAMQDKAKTIASQLGPKEGRIIASIHNTMASEKVAWIGLGNIGRGMSRNIALKGPQTTPITLYNRTTSKATSFASSIGSNKATAATTIATAIQQATIAFICVGDDKALDEIITTITSDPSLDLTSKIIVDCSTVHPNTSRRINSTLQDRGATFVACPVFGAPNMADAGQMIVVPAGKQEAIDRLKPFLEGVTAKATIPLPGDDVGRALQLKILGNTFVLNTVETVAEGLVLAEKSGLGVDVYQKWIHTWLPGPFAKYTDRMVEGDYYKREEPLLAVDLARKDLGHASSIASEAGVRLRSVEVTDGYLQEVKKEKGVKGDIAGVYGAIRKESGLEYEN</sequence>
<dbReference type="GO" id="GO:0008194">
    <property type="term" value="F:UDP-glycosyltransferase activity"/>
    <property type="evidence" value="ECO:0007669"/>
    <property type="project" value="InterPro"/>
</dbReference>
<dbReference type="CDD" id="cd03784">
    <property type="entry name" value="GT1_Gtf-like"/>
    <property type="match status" value="1"/>
</dbReference>
<dbReference type="PANTHER" id="PTHR43580:SF3">
    <property type="entry name" value="6-PHOSPHOGLUCONATE DEHYDROGENASE FAMILY PROTEIN (AFU_ORTHOLOGUE AFUA_2G11600)"/>
    <property type="match status" value="1"/>
</dbReference>
<dbReference type="Pfam" id="PF14833">
    <property type="entry name" value="NAD_binding_11"/>
    <property type="match status" value="1"/>
</dbReference>
<evidence type="ECO:0000259" key="4">
    <source>
        <dbReference type="Pfam" id="PF14833"/>
    </source>
</evidence>
<organism evidence="5 6">
    <name type="scientific">Aspergillus leporis</name>
    <dbReference type="NCBI Taxonomy" id="41062"/>
    <lineage>
        <taxon>Eukaryota</taxon>
        <taxon>Fungi</taxon>
        <taxon>Dikarya</taxon>
        <taxon>Ascomycota</taxon>
        <taxon>Pezizomycotina</taxon>
        <taxon>Eurotiomycetes</taxon>
        <taxon>Eurotiomycetidae</taxon>
        <taxon>Eurotiales</taxon>
        <taxon>Aspergillaceae</taxon>
        <taxon>Aspergillus</taxon>
        <taxon>Aspergillus subgen. Circumdati</taxon>
    </lineage>
</organism>
<feature type="domain" description="6-phosphogluconate dehydrogenase NADP-binding" evidence="3">
    <location>
        <begin position="484"/>
        <end position="647"/>
    </location>
</feature>
<dbReference type="Gene3D" id="1.10.1040.10">
    <property type="entry name" value="N-(1-d-carboxylethyl)-l-norvaline Dehydrogenase, domain 2"/>
    <property type="match status" value="1"/>
</dbReference>
<dbReference type="InterPro" id="IPR006115">
    <property type="entry name" value="6PGDH_NADP-bd"/>
</dbReference>
<keyword evidence="6" id="KW-1185">Reference proteome</keyword>
<dbReference type="EMBL" id="ML732457">
    <property type="protein sequence ID" value="KAB8067680.1"/>
    <property type="molecule type" value="Genomic_DNA"/>
</dbReference>
<dbReference type="SUPFAM" id="SSF48179">
    <property type="entry name" value="6-phosphogluconate dehydrogenase C-terminal domain-like"/>
    <property type="match status" value="1"/>
</dbReference>
<dbReference type="InterPro" id="IPR008927">
    <property type="entry name" value="6-PGluconate_DH-like_C_sf"/>
</dbReference>
<dbReference type="SUPFAM" id="SSF51735">
    <property type="entry name" value="NAD(P)-binding Rossmann-fold domains"/>
    <property type="match status" value="1"/>
</dbReference>
<dbReference type="Pfam" id="PF03446">
    <property type="entry name" value="NAD_binding_2"/>
    <property type="match status" value="1"/>
</dbReference>
<evidence type="ECO:0000313" key="5">
    <source>
        <dbReference type="EMBL" id="KAB8067680.1"/>
    </source>
</evidence>
<dbReference type="AlphaFoldDB" id="A0A5N5WKE5"/>
<dbReference type="InterPro" id="IPR029154">
    <property type="entry name" value="HIBADH-like_NADP-bd"/>
</dbReference>
<protein>
    <recommendedName>
        <fullName evidence="7">UDP-Glycosyltransferase/glycogen phosphorylase</fullName>
    </recommendedName>
</protein>
<dbReference type="PANTHER" id="PTHR43580">
    <property type="entry name" value="OXIDOREDUCTASE GLYR1-RELATED"/>
    <property type="match status" value="1"/>
</dbReference>
<feature type="domain" description="3-hydroxyisobutyrate dehydrogenase-like NAD-binding" evidence="4">
    <location>
        <begin position="658"/>
        <end position="775"/>
    </location>
</feature>
<gene>
    <name evidence="5" type="ORF">BDV29DRAFT_199999</name>
</gene>
<dbReference type="InterPro" id="IPR051265">
    <property type="entry name" value="HIBADH-related_NP60_sf"/>
</dbReference>
<evidence type="ECO:0000256" key="1">
    <source>
        <dbReference type="ARBA" id="ARBA00007598"/>
    </source>
</evidence>
<evidence type="ECO:0000256" key="2">
    <source>
        <dbReference type="ARBA" id="ARBA00022679"/>
    </source>
</evidence>
<evidence type="ECO:0000313" key="6">
    <source>
        <dbReference type="Proteomes" id="UP000326565"/>
    </source>
</evidence>
<dbReference type="SUPFAM" id="SSF53756">
    <property type="entry name" value="UDP-Glycosyltransferase/glycogen phosphorylase"/>
    <property type="match status" value="1"/>
</dbReference>
<dbReference type="Gene3D" id="3.40.50.720">
    <property type="entry name" value="NAD(P)-binding Rossmann-like Domain"/>
    <property type="match status" value="1"/>
</dbReference>
<dbReference type="Proteomes" id="UP000326565">
    <property type="component" value="Unassembled WGS sequence"/>
</dbReference>
<keyword evidence="2" id="KW-0808">Transferase</keyword>
<dbReference type="GO" id="GO:0050661">
    <property type="term" value="F:NADP binding"/>
    <property type="evidence" value="ECO:0007669"/>
    <property type="project" value="InterPro"/>
</dbReference>
<dbReference type="GO" id="GO:0051287">
    <property type="term" value="F:NAD binding"/>
    <property type="evidence" value="ECO:0007669"/>
    <property type="project" value="InterPro"/>
</dbReference>
<dbReference type="InterPro" id="IPR002213">
    <property type="entry name" value="UDP_glucos_trans"/>
</dbReference>
<dbReference type="InterPro" id="IPR036291">
    <property type="entry name" value="NAD(P)-bd_dom_sf"/>
</dbReference>
<evidence type="ECO:0008006" key="7">
    <source>
        <dbReference type="Google" id="ProtNLM"/>
    </source>
</evidence>
<name>A0A5N5WKE5_9EURO</name>
<comment type="similarity">
    <text evidence="1">Belongs to the HIBADH-related family. NP60 subfamily.</text>
</comment>
<evidence type="ECO:0000259" key="3">
    <source>
        <dbReference type="Pfam" id="PF03446"/>
    </source>
</evidence>
<dbReference type="OrthoDB" id="5835829at2759"/>
<reference evidence="5 6" key="1">
    <citation type="submission" date="2019-04" db="EMBL/GenBank/DDBJ databases">
        <title>Friends and foes A comparative genomics study of 23 Aspergillus species from section Flavi.</title>
        <authorList>
            <consortium name="DOE Joint Genome Institute"/>
            <person name="Kjaerbolling I."/>
            <person name="Vesth T."/>
            <person name="Frisvad J.C."/>
            <person name="Nybo J.L."/>
            <person name="Theobald S."/>
            <person name="Kildgaard S."/>
            <person name="Isbrandt T."/>
            <person name="Kuo A."/>
            <person name="Sato A."/>
            <person name="Lyhne E.K."/>
            <person name="Kogle M.E."/>
            <person name="Wiebenga A."/>
            <person name="Kun R.S."/>
            <person name="Lubbers R.J."/>
            <person name="Makela M.R."/>
            <person name="Barry K."/>
            <person name="Chovatia M."/>
            <person name="Clum A."/>
            <person name="Daum C."/>
            <person name="Haridas S."/>
            <person name="He G."/>
            <person name="LaButti K."/>
            <person name="Lipzen A."/>
            <person name="Mondo S."/>
            <person name="Riley R."/>
            <person name="Salamov A."/>
            <person name="Simmons B.A."/>
            <person name="Magnuson J.K."/>
            <person name="Henrissat B."/>
            <person name="Mortensen U.H."/>
            <person name="Larsen T.O."/>
            <person name="Devries R.P."/>
            <person name="Grigoriev I.V."/>
            <person name="Machida M."/>
            <person name="Baker S.E."/>
            <person name="Andersen M.R."/>
        </authorList>
    </citation>
    <scope>NUCLEOTIDE SEQUENCE [LARGE SCALE GENOMIC DNA]</scope>
    <source>
        <strain evidence="5 6">CBS 151.66</strain>
    </source>
</reference>
<dbReference type="Gene3D" id="3.40.50.2000">
    <property type="entry name" value="Glycogen Phosphorylase B"/>
    <property type="match status" value="1"/>
</dbReference>